<dbReference type="EC" id="1.1.1.133" evidence="3 6"/>
<organism evidence="8 9">
    <name type="scientific">Pantoea allii</name>
    <dbReference type="NCBI Taxonomy" id="574096"/>
    <lineage>
        <taxon>Bacteria</taxon>
        <taxon>Pseudomonadati</taxon>
        <taxon>Pseudomonadota</taxon>
        <taxon>Gammaproteobacteria</taxon>
        <taxon>Enterobacterales</taxon>
        <taxon>Erwiniaceae</taxon>
        <taxon>Pantoea</taxon>
    </lineage>
</organism>
<comment type="cofactor">
    <cofactor evidence="6">
        <name>Mg(2+)</name>
        <dbReference type="ChEBI" id="CHEBI:18420"/>
    </cofactor>
    <text evidence="6">Binds 1 Mg(2+) ion per monomer.</text>
</comment>
<evidence type="ECO:0000256" key="5">
    <source>
        <dbReference type="ARBA" id="ARBA00048200"/>
    </source>
</evidence>
<evidence type="ECO:0000259" key="7">
    <source>
        <dbReference type="Pfam" id="PF04321"/>
    </source>
</evidence>
<dbReference type="Proteomes" id="UP001197236">
    <property type="component" value="Unassembled WGS sequence"/>
</dbReference>
<keyword evidence="6" id="KW-0521">NADP</keyword>
<comment type="similarity">
    <text evidence="2 6">Belongs to the dTDP-4-dehydrorhamnose reductase family.</text>
</comment>
<dbReference type="PANTHER" id="PTHR10491:SF4">
    <property type="entry name" value="METHIONINE ADENOSYLTRANSFERASE 2 SUBUNIT BETA"/>
    <property type="match status" value="1"/>
</dbReference>
<dbReference type="InterPro" id="IPR036291">
    <property type="entry name" value="NAD(P)-bd_dom_sf"/>
</dbReference>
<evidence type="ECO:0000256" key="6">
    <source>
        <dbReference type="RuleBase" id="RU364082"/>
    </source>
</evidence>
<evidence type="ECO:0000313" key="9">
    <source>
        <dbReference type="Proteomes" id="UP001197236"/>
    </source>
</evidence>
<comment type="caution">
    <text evidence="8">The sequence shown here is derived from an EMBL/GenBank/DDBJ whole genome shotgun (WGS) entry which is preliminary data.</text>
</comment>
<comment type="pathway">
    <text evidence="1 6">Carbohydrate biosynthesis; dTDP-L-rhamnose biosynthesis.</text>
</comment>
<dbReference type="NCBIfam" id="TIGR01214">
    <property type="entry name" value="rmlD"/>
    <property type="match status" value="1"/>
</dbReference>
<evidence type="ECO:0000256" key="3">
    <source>
        <dbReference type="ARBA" id="ARBA00012929"/>
    </source>
</evidence>
<dbReference type="PANTHER" id="PTHR10491">
    <property type="entry name" value="DTDP-4-DEHYDRORHAMNOSE REDUCTASE"/>
    <property type="match status" value="1"/>
</dbReference>
<dbReference type="RefSeq" id="WP_063879959.1">
    <property type="nucleotide sequence ID" value="NZ_CP193913.1"/>
</dbReference>
<sequence>MRVLLTGAYGQLGRCILDRFPTDWITLACGSAELDITKRSAIELIVKKFRPDVIMNAAAYTAVDKAETDRVRAMKINALGAENIALVARQYGSRLIHISTDYVFDGRKKTPYNEDDSPCPINFYGLSKWEGETRILNILPNAVILRASWIFSEYGDNFVQRILKLAKSHGEIKVVNDQFGCPTYGGDVALAMIKLAERVESQGIYHFCGDQKVSWCEFAQTIFIIAQYDVIVKGIDSGSYPTNALRPTNSVLSCDKIRDLGISPSNWEAALRLVVPTPAYC</sequence>
<dbReference type="CDD" id="cd05254">
    <property type="entry name" value="dTDP_HR_like_SDR_e"/>
    <property type="match status" value="1"/>
</dbReference>
<evidence type="ECO:0000256" key="2">
    <source>
        <dbReference type="ARBA" id="ARBA00010944"/>
    </source>
</evidence>
<comment type="catalytic activity">
    <reaction evidence="5 6">
        <text>dTDP-beta-L-rhamnose + NADP(+) = dTDP-4-dehydro-beta-L-rhamnose + NADPH + H(+)</text>
        <dbReference type="Rhea" id="RHEA:21796"/>
        <dbReference type="ChEBI" id="CHEBI:15378"/>
        <dbReference type="ChEBI" id="CHEBI:57510"/>
        <dbReference type="ChEBI" id="CHEBI:57783"/>
        <dbReference type="ChEBI" id="CHEBI:58349"/>
        <dbReference type="ChEBI" id="CHEBI:62830"/>
        <dbReference type="EC" id="1.1.1.133"/>
    </reaction>
</comment>
<reference evidence="8 9" key="1">
    <citation type="submission" date="2021-07" db="EMBL/GenBank/DDBJ databases">
        <title>A novel phosphonate cluster across the Pantoea species complex is important for pathogenicity in onion.</title>
        <authorList>
            <person name="Zhao M."/>
            <person name="Stice S."/>
            <person name="Shin G.Y."/>
            <person name="Coutinho T."/>
            <person name="Gitaitis R."/>
            <person name="Kvitko B."/>
            <person name="Dutta B."/>
        </authorList>
    </citation>
    <scope>NUCLEOTIDE SEQUENCE [LARGE SCALE GENOMIC DNA]</scope>
    <source>
        <strain evidence="8 9">BD 382</strain>
    </source>
</reference>
<feature type="domain" description="RmlD-like substrate binding" evidence="7">
    <location>
        <begin position="1"/>
        <end position="275"/>
    </location>
</feature>
<dbReference type="InterPro" id="IPR005913">
    <property type="entry name" value="dTDP_dehydrorham_reduct"/>
</dbReference>
<keyword evidence="6 8" id="KW-0560">Oxidoreductase</keyword>
<dbReference type="SUPFAM" id="SSF51735">
    <property type="entry name" value="NAD(P)-binding Rossmann-fold domains"/>
    <property type="match status" value="1"/>
</dbReference>
<comment type="function">
    <text evidence="6">Catalyzes the reduction of dTDP-6-deoxy-L-lyxo-4-hexulose to yield dTDP-L-rhamnose.</text>
</comment>
<name>A0ABS6V9B6_9GAMM</name>
<evidence type="ECO:0000256" key="1">
    <source>
        <dbReference type="ARBA" id="ARBA00004781"/>
    </source>
</evidence>
<dbReference type="InterPro" id="IPR029903">
    <property type="entry name" value="RmlD-like-bd"/>
</dbReference>
<evidence type="ECO:0000313" key="8">
    <source>
        <dbReference type="EMBL" id="MBW1255690.1"/>
    </source>
</evidence>
<dbReference type="Pfam" id="PF04321">
    <property type="entry name" value="RmlD_sub_bind"/>
    <property type="match status" value="1"/>
</dbReference>
<protein>
    <recommendedName>
        <fullName evidence="4 6">dTDP-4-dehydrorhamnose reductase</fullName>
        <ecNumber evidence="3 6">1.1.1.133</ecNumber>
    </recommendedName>
</protein>
<accession>A0ABS6V9B6</accession>
<proteinExistence type="inferred from homology"/>
<evidence type="ECO:0000256" key="4">
    <source>
        <dbReference type="ARBA" id="ARBA00017099"/>
    </source>
</evidence>
<dbReference type="Gene3D" id="3.40.50.720">
    <property type="entry name" value="NAD(P)-binding Rossmann-like Domain"/>
    <property type="match status" value="1"/>
</dbReference>
<dbReference type="Gene3D" id="3.90.25.10">
    <property type="entry name" value="UDP-galactose 4-epimerase, domain 1"/>
    <property type="match status" value="1"/>
</dbReference>
<gene>
    <name evidence="8" type="primary">rfbD</name>
    <name evidence="8" type="ORF">KYI95_00475</name>
</gene>
<dbReference type="GO" id="GO:0008831">
    <property type="term" value="F:dTDP-4-dehydrorhamnose reductase activity"/>
    <property type="evidence" value="ECO:0007669"/>
    <property type="project" value="UniProtKB-EC"/>
</dbReference>
<dbReference type="EMBL" id="JAHVXZ010000001">
    <property type="protein sequence ID" value="MBW1255690.1"/>
    <property type="molecule type" value="Genomic_DNA"/>
</dbReference>
<keyword evidence="9" id="KW-1185">Reference proteome</keyword>